<gene>
    <name evidence="1" type="ORF">BSV1_M58</name>
</gene>
<protein>
    <submittedName>
        <fullName evidence="1">Uncharacterized protein</fullName>
    </submittedName>
</protein>
<reference evidence="1 2" key="1">
    <citation type="journal article" date="2011" name="J. Bacteriol.">
        <title>Whole genome sequence of an unusual Borrelia burgdorferi sensu lato isolate.</title>
        <authorList>
            <person name="Casjens S.R."/>
            <person name="Fraser-Liggett C.M."/>
            <person name="Mongodin E.F."/>
            <person name="Qiu W.G."/>
            <person name="Dunn J.J."/>
            <person name="Luft B.J."/>
            <person name="Schutzer S.E."/>
        </authorList>
    </citation>
    <scope>NUCLEOTIDE SEQUENCE [LARGE SCALE GENOMIC DNA]</scope>
    <source>
        <strain evidence="1 2">SV1</strain>
    </source>
</reference>
<proteinExistence type="predicted"/>
<sequence>MKAELSSNGGHKLRQILNGKLSLVLRVHQFKNKINNYTIN</sequence>
<evidence type="ECO:0000313" key="1">
    <source>
        <dbReference type="EMBL" id="EEH00308.1"/>
    </source>
</evidence>
<dbReference type="AlphaFoldDB" id="A0A826GWZ7"/>
<geneLocation type="plasmid" evidence="1">
    <name>lp32-6</name>
</geneLocation>
<evidence type="ECO:0000313" key="2">
    <source>
        <dbReference type="Proteomes" id="UP000006166"/>
    </source>
</evidence>
<dbReference type="EMBL" id="ABJZ02000006">
    <property type="protein sequence ID" value="EEH00308.1"/>
    <property type="molecule type" value="Genomic_DNA"/>
</dbReference>
<comment type="caution">
    <text evidence="1">The sequence shown here is derived from an EMBL/GenBank/DDBJ whole genome shotgun (WGS) entry which is preliminary data.</text>
</comment>
<dbReference type="Proteomes" id="UP000006166">
    <property type="component" value="Unassembled WGS sequence"/>
</dbReference>
<organism evidence="1 2">
    <name type="scientific">Borreliella finlandensis</name>
    <dbReference type="NCBI Taxonomy" id="498741"/>
    <lineage>
        <taxon>Bacteria</taxon>
        <taxon>Pseudomonadati</taxon>
        <taxon>Spirochaetota</taxon>
        <taxon>Spirochaetia</taxon>
        <taxon>Spirochaetales</taxon>
        <taxon>Borreliaceae</taxon>
        <taxon>Borreliella</taxon>
    </lineage>
</organism>
<keyword evidence="2" id="KW-1185">Reference proteome</keyword>
<accession>A0A826GWZ7</accession>
<keyword evidence="1" id="KW-0614">Plasmid</keyword>
<name>A0A826GWZ7_9SPIR</name>